<evidence type="ECO:0000313" key="8">
    <source>
        <dbReference type="EMBL" id="KAG7287448.1"/>
    </source>
</evidence>
<evidence type="ECO:0000256" key="3">
    <source>
        <dbReference type="ARBA" id="ARBA00023002"/>
    </source>
</evidence>
<comment type="similarity">
    <text evidence="2 6">Belongs to the flavin monoamine oxidase family.</text>
</comment>
<dbReference type="PANTHER" id="PTHR43563">
    <property type="entry name" value="AMINE OXIDASE"/>
    <property type="match status" value="1"/>
</dbReference>
<evidence type="ECO:0000313" key="9">
    <source>
        <dbReference type="Proteomes" id="UP001197093"/>
    </source>
</evidence>
<dbReference type="Gene3D" id="3.50.50.60">
    <property type="entry name" value="FAD/NAD(P)-binding domain"/>
    <property type="match status" value="1"/>
</dbReference>
<gene>
    <name evidence="8" type="ORF">NEMBOFW57_006959</name>
</gene>
<evidence type="ECO:0000256" key="5">
    <source>
        <dbReference type="PIRSR" id="PIRSR601613-1"/>
    </source>
</evidence>
<feature type="domain" description="Amine oxidase" evidence="7">
    <location>
        <begin position="17"/>
        <end position="441"/>
    </location>
</feature>
<dbReference type="InterPro" id="IPR002937">
    <property type="entry name" value="Amino_oxidase"/>
</dbReference>
<evidence type="ECO:0000256" key="6">
    <source>
        <dbReference type="RuleBase" id="RU362067"/>
    </source>
</evidence>
<reference evidence="8" key="1">
    <citation type="submission" date="2023-02" db="EMBL/GenBank/DDBJ databases">
        <authorList>
            <person name="Palmer J.M."/>
        </authorList>
    </citation>
    <scope>NUCLEOTIDE SEQUENCE</scope>
    <source>
        <strain evidence="8">FW57</strain>
    </source>
</reference>
<name>A0AAD4I011_9PEZI</name>
<dbReference type="InterPro" id="IPR001613">
    <property type="entry name" value="Flavin_amine_oxidase"/>
</dbReference>
<evidence type="ECO:0000259" key="7">
    <source>
        <dbReference type="Pfam" id="PF01593"/>
    </source>
</evidence>
<dbReference type="Proteomes" id="UP001197093">
    <property type="component" value="Unassembled WGS sequence"/>
</dbReference>
<feature type="binding site" evidence="5">
    <location>
        <begin position="37"/>
        <end position="38"/>
    </location>
    <ligand>
        <name>FAD</name>
        <dbReference type="ChEBI" id="CHEBI:57692"/>
    </ligand>
</feature>
<dbReference type="SUPFAM" id="SSF54373">
    <property type="entry name" value="FAD-linked reductases, C-terminal domain"/>
    <property type="match status" value="1"/>
</dbReference>
<evidence type="ECO:0000256" key="4">
    <source>
        <dbReference type="ARBA" id="ARBA00048448"/>
    </source>
</evidence>
<accession>A0AAD4I011</accession>
<keyword evidence="6" id="KW-0274">FAD</keyword>
<comment type="catalytic activity">
    <reaction evidence="4">
        <text>a secondary aliphatic amine + O2 + H2O = a primary amine + an aldehyde + H2O2</text>
        <dbReference type="Rhea" id="RHEA:26414"/>
        <dbReference type="ChEBI" id="CHEBI:15377"/>
        <dbReference type="ChEBI" id="CHEBI:15379"/>
        <dbReference type="ChEBI" id="CHEBI:16240"/>
        <dbReference type="ChEBI" id="CHEBI:17478"/>
        <dbReference type="ChEBI" id="CHEBI:58855"/>
        <dbReference type="ChEBI" id="CHEBI:65296"/>
        <dbReference type="EC" id="1.4.3.4"/>
    </reaction>
</comment>
<evidence type="ECO:0000256" key="1">
    <source>
        <dbReference type="ARBA" id="ARBA00001974"/>
    </source>
</evidence>
<organism evidence="8 9">
    <name type="scientific">Staphylotrichum longicolle</name>
    <dbReference type="NCBI Taxonomy" id="669026"/>
    <lineage>
        <taxon>Eukaryota</taxon>
        <taxon>Fungi</taxon>
        <taxon>Dikarya</taxon>
        <taxon>Ascomycota</taxon>
        <taxon>Pezizomycotina</taxon>
        <taxon>Sordariomycetes</taxon>
        <taxon>Sordariomycetidae</taxon>
        <taxon>Sordariales</taxon>
        <taxon>Chaetomiaceae</taxon>
        <taxon>Staphylotrichum</taxon>
    </lineage>
</organism>
<keyword evidence="9" id="KW-1185">Reference proteome</keyword>
<dbReference type="InterPro" id="IPR036188">
    <property type="entry name" value="FAD/NAD-bd_sf"/>
</dbReference>
<proteinExistence type="inferred from homology"/>
<protein>
    <recommendedName>
        <fullName evidence="6">Amine oxidase</fullName>
        <ecNumber evidence="6">1.4.3.-</ecNumber>
    </recommendedName>
</protein>
<dbReference type="GO" id="GO:0097621">
    <property type="term" value="F:monoamine oxidase activity"/>
    <property type="evidence" value="ECO:0007669"/>
    <property type="project" value="UniProtKB-EC"/>
</dbReference>
<dbReference type="AlphaFoldDB" id="A0AAD4I011"/>
<feature type="binding site" evidence="5">
    <location>
        <position position="230"/>
    </location>
    <ligand>
        <name>FAD</name>
        <dbReference type="ChEBI" id="CHEBI:57692"/>
    </ligand>
</feature>
<comment type="caution">
    <text evidence="8">The sequence shown here is derived from an EMBL/GenBank/DDBJ whole genome shotgun (WGS) entry which is preliminary data.</text>
</comment>
<dbReference type="PRINTS" id="PR00757">
    <property type="entry name" value="AMINEOXDASEF"/>
</dbReference>
<dbReference type="EMBL" id="JAHCVI010000003">
    <property type="protein sequence ID" value="KAG7287448.1"/>
    <property type="molecule type" value="Genomic_DNA"/>
</dbReference>
<comment type="cofactor">
    <cofactor evidence="1 6">
        <name>FAD</name>
        <dbReference type="ChEBI" id="CHEBI:57692"/>
    </cofactor>
</comment>
<sequence length="455" mass="48830">MASDPNSFQVVVVGAGLSGLRAAREVHNAGLSYVVLEAMDRVGGKTLSVQASPGGKGVLDMGAAWINDTTQSEIYNLAKEFGFDLVEQRTGGTNLYKDDNGELDEEQLKQVDQLFQAITEYVEKCNLEHPAEGPDAEQLDSVTVKDFADGFNDPGASQLVNAITRSLLGVESHELSALFFLDVLKRGTGLANVISDHKDGGQHLRNRNQAFCDRLAAGLNPGSVRTSSAVTSITQKDGGCIVETSNGTSYKAEKVIVSAPTALYSRIRFDPDLPPAKKKLSQSTESGYYSKTALVFQEPWWHAADLSGEYSSSDGPIGFTRDTCVAADGQYSITCFHTGDPGRQWSKLSAEERKQTVLREFCAAFSKAVDHVPEPINVVEKDWTKDEWARGGPAPIMRPGVLGGEAGTSICAPFGSIHFVGTETSPVWRGYMDGAVRSGVRGGKEVVAALGKQAK</sequence>
<feature type="binding site" evidence="5">
    <location>
        <position position="336"/>
    </location>
    <ligand>
        <name>substrate</name>
    </ligand>
</feature>
<dbReference type="SUPFAM" id="SSF51905">
    <property type="entry name" value="FAD/NAD(P)-binding domain"/>
    <property type="match status" value="1"/>
</dbReference>
<dbReference type="Gene3D" id="3.90.660.10">
    <property type="match status" value="1"/>
</dbReference>
<dbReference type="Pfam" id="PF01593">
    <property type="entry name" value="Amino_oxidase"/>
    <property type="match status" value="1"/>
</dbReference>
<dbReference type="InterPro" id="IPR050703">
    <property type="entry name" value="Flavin_MAO"/>
</dbReference>
<dbReference type="PANTHER" id="PTHR43563:SF14">
    <property type="entry name" value="AMINE OXIDASE"/>
    <property type="match status" value="1"/>
</dbReference>
<feature type="binding site" evidence="5">
    <location>
        <position position="423"/>
    </location>
    <ligand>
        <name>FAD</name>
        <dbReference type="ChEBI" id="CHEBI:57692"/>
    </ligand>
</feature>
<feature type="binding site" evidence="5">
    <location>
        <position position="18"/>
    </location>
    <ligand>
        <name>FAD</name>
        <dbReference type="ChEBI" id="CHEBI:57692"/>
    </ligand>
</feature>
<dbReference type="EC" id="1.4.3.-" evidence="6"/>
<keyword evidence="6" id="KW-0285">Flavoprotein</keyword>
<dbReference type="Gene3D" id="1.10.405.10">
    <property type="entry name" value="Guanine Nucleotide Dissociation Inhibitor, domain 1"/>
    <property type="match status" value="1"/>
</dbReference>
<keyword evidence="3 6" id="KW-0560">Oxidoreductase</keyword>
<evidence type="ECO:0000256" key="2">
    <source>
        <dbReference type="ARBA" id="ARBA00005995"/>
    </source>
</evidence>